<dbReference type="Proteomes" id="UP000486297">
    <property type="component" value="Unassembled WGS sequence"/>
</dbReference>
<organism evidence="1 2">
    <name type="scientific">Neisseria brasiliensis</name>
    <dbReference type="NCBI Taxonomy" id="2666100"/>
    <lineage>
        <taxon>Bacteria</taxon>
        <taxon>Pseudomonadati</taxon>
        <taxon>Pseudomonadota</taxon>
        <taxon>Betaproteobacteria</taxon>
        <taxon>Neisseriales</taxon>
        <taxon>Neisseriaceae</taxon>
        <taxon>Neisseria</taxon>
    </lineage>
</organism>
<reference evidence="1" key="1">
    <citation type="journal article" name="Emerg. Infect. Dis.">
        <title>Two cases of a newly characterized neisseria species.</title>
        <authorList>
            <person name="Mustapha M."/>
            <person name="Lemos A.P.S."/>
            <person name="Harrison L.H."/>
            <person name="Vantyne D."/>
            <person name="Sacchi C.T."/>
        </authorList>
    </citation>
    <scope>NUCLEOTIDE SEQUENCE</scope>
    <source>
        <strain evidence="1">N.95.16</strain>
    </source>
</reference>
<gene>
    <name evidence="1" type="ORF">GJU80_01380</name>
</gene>
<dbReference type="GO" id="GO:0004519">
    <property type="term" value="F:endonuclease activity"/>
    <property type="evidence" value="ECO:0007669"/>
    <property type="project" value="InterPro"/>
</dbReference>
<evidence type="ECO:0000313" key="1">
    <source>
        <dbReference type="EMBL" id="MRN37191.1"/>
    </source>
</evidence>
<dbReference type="AlphaFoldDB" id="A0A5Q3RUL3"/>
<dbReference type="EMBL" id="WJXO01000001">
    <property type="protein sequence ID" value="MRN37191.1"/>
    <property type="molecule type" value="Genomic_DNA"/>
</dbReference>
<evidence type="ECO:0000313" key="2">
    <source>
        <dbReference type="Proteomes" id="UP000486297"/>
    </source>
</evidence>
<dbReference type="InterPro" id="IPR010270">
    <property type="entry name" value="Phage_P2_GpM"/>
</dbReference>
<dbReference type="GO" id="GO:0003677">
    <property type="term" value="F:DNA binding"/>
    <property type="evidence" value="ECO:0007669"/>
    <property type="project" value="InterPro"/>
</dbReference>
<accession>A0A5Q3RUL3</accession>
<name>A0A5Q3RUL3_9NEIS</name>
<keyword evidence="2" id="KW-1185">Reference proteome</keyword>
<sequence length="219" mass="24526">MTSPARAHKQAILAAKSAEIDLTAAEPYQRLQYLLAQDRQMLKQIKGIPDKITAKRQAIEKYRDWLNQVYESGQANQDDVIFTTGLLWLVDIGELETAAPLIEFAIAQNMVAADEFKRDLKDRLFEEMAEQLANNDAAELSEQAASRLIEQITAINPDTGLHELNIMDQIRAKFLKACGERVEDAAPARALELYEKAVSYNANVGVKKRIEALKKQLAA</sequence>
<dbReference type="RefSeq" id="WP_095501821.1">
    <property type="nucleotide sequence ID" value="NZ_CP046027.1"/>
</dbReference>
<proteinExistence type="predicted"/>
<comment type="caution">
    <text evidence="1">The sequence shown here is derived from an EMBL/GenBank/DDBJ whole genome shotgun (WGS) entry which is preliminary data.</text>
</comment>
<dbReference type="Pfam" id="PF05944">
    <property type="entry name" value="Phage_term_smal"/>
    <property type="match status" value="1"/>
</dbReference>
<protein>
    <submittedName>
        <fullName evidence="1">Terminase</fullName>
    </submittedName>
</protein>